<dbReference type="InterPro" id="IPR051796">
    <property type="entry name" value="ISF_SsuE-like"/>
</dbReference>
<sequence>MRILVLNGSPRPNGNTVHMIKAFREGAISSGHQVDVIDVCKKKVGGCIACEHCHTEGKGECIQKDDMQEIYELLKKAEMLVLASPIYYHGMSGQLKCVIDRFYAVAYPVKPTGLKKIAMILSSGNEDMYDGALFSFKGDFLDFLGLEDMGVFTAHGEENGSDAKLAELRRFGESLKDA</sequence>
<dbReference type="Pfam" id="PF03358">
    <property type="entry name" value="FMN_red"/>
    <property type="match status" value="1"/>
</dbReference>
<organism evidence="4 5">
    <name type="scientific">Ruminococcus gauvreauii</name>
    <dbReference type="NCBI Taxonomy" id="438033"/>
    <lineage>
        <taxon>Bacteria</taxon>
        <taxon>Bacillati</taxon>
        <taxon>Bacillota</taxon>
        <taxon>Clostridia</taxon>
        <taxon>Eubacteriales</taxon>
        <taxon>Oscillospiraceae</taxon>
        <taxon>Ruminococcus</taxon>
    </lineage>
</organism>
<dbReference type="Gene3D" id="3.40.50.360">
    <property type="match status" value="1"/>
</dbReference>
<feature type="domain" description="NADPH-dependent FMN reductase-like" evidence="3">
    <location>
        <begin position="1"/>
        <end position="128"/>
    </location>
</feature>
<name>A0ABY5VID6_9FIRM</name>
<evidence type="ECO:0000256" key="2">
    <source>
        <dbReference type="ARBA" id="ARBA00022643"/>
    </source>
</evidence>
<dbReference type="InterPro" id="IPR029039">
    <property type="entry name" value="Flavoprotein-like_sf"/>
</dbReference>
<reference evidence="4" key="1">
    <citation type="journal article" date="2022" name="Cell">
        <title>Design, construction, and in vivo augmentation of a complex gut microbiome.</title>
        <authorList>
            <person name="Cheng A.G."/>
            <person name="Ho P.Y."/>
            <person name="Aranda-Diaz A."/>
            <person name="Jain S."/>
            <person name="Yu F.B."/>
            <person name="Meng X."/>
            <person name="Wang M."/>
            <person name="Iakiviak M."/>
            <person name="Nagashima K."/>
            <person name="Zhao A."/>
            <person name="Murugkar P."/>
            <person name="Patil A."/>
            <person name="Atabakhsh K."/>
            <person name="Weakley A."/>
            <person name="Yan J."/>
            <person name="Brumbaugh A.R."/>
            <person name="Higginbottom S."/>
            <person name="Dimas A."/>
            <person name="Shiver A.L."/>
            <person name="Deutschbauer A."/>
            <person name="Neff N."/>
            <person name="Sonnenburg J.L."/>
            <person name="Huang K.C."/>
            <person name="Fischbach M.A."/>
        </authorList>
    </citation>
    <scope>NUCLEOTIDE SEQUENCE</scope>
    <source>
        <strain evidence="4">DSM 19829</strain>
    </source>
</reference>
<evidence type="ECO:0000259" key="3">
    <source>
        <dbReference type="Pfam" id="PF03358"/>
    </source>
</evidence>
<dbReference type="EMBL" id="CP102290">
    <property type="protein sequence ID" value="UWP59971.1"/>
    <property type="molecule type" value="Genomic_DNA"/>
</dbReference>
<evidence type="ECO:0000313" key="5">
    <source>
        <dbReference type="Proteomes" id="UP001060164"/>
    </source>
</evidence>
<accession>A0ABY5VID6</accession>
<dbReference type="PANTHER" id="PTHR43278:SF4">
    <property type="entry name" value="NAD(P)H-DEPENDENT FMN-CONTAINING OXIDOREDUCTASE YWQN-RELATED"/>
    <property type="match status" value="1"/>
</dbReference>
<keyword evidence="5" id="KW-1185">Reference proteome</keyword>
<protein>
    <submittedName>
        <fullName evidence="4">Flavodoxin family protein</fullName>
    </submittedName>
</protein>
<evidence type="ECO:0000313" key="4">
    <source>
        <dbReference type="EMBL" id="UWP59971.1"/>
    </source>
</evidence>
<proteinExistence type="predicted"/>
<evidence type="ECO:0000256" key="1">
    <source>
        <dbReference type="ARBA" id="ARBA00022630"/>
    </source>
</evidence>
<dbReference type="RefSeq" id="WP_028529180.1">
    <property type="nucleotide sequence ID" value="NZ_CABLBR010000020.1"/>
</dbReference>
<dbReference type="SUPFAM" id="SSF52218">
    <property type="entry name" value="Flavoproteins"/>
    <property type="match status" value="1"/>
</dbReference>
<keyword evidence="1" id="KW-0285">Flavoprotein</keyword>
<dbReference type="InterPro" id="IPR005025">
    <property type="entry name" value="FMN_Rdtase-like_dom"/>
</dbReference>
<keyword evidence="2" id="KW-0288">FMN</keyword>
<gene>
    <name evidence="4" type="ORF">NQ502_02615</name>
</gene>
<dbReference type="Proteomes" id="UP001060164">
    <property type="component" value="Chromosome"/>
</dbReference>
<dbReference type="PANTHER" id="PTHR43278">
    <property type="entry name" value="NAD(P)H-DEPENDENT FMN-CONTAINING OXIDOREDUCTASE YWQN-RELATED"/>
    <property type="match status" value="1"/>
</dbReference>